<accession>A0ABR1MFK1</accession>
<gene>
    <name evidence="1" type="ORF">IWX46DRAFT_45474</name>
</gene>
<protein>
    <submittedName>
        <fullName evidence="1">Uncharacterized protein</fullName>
    </submittedName>
</protein>
<keyword evidence="2" id="KW-1185">Reference proteome</keyword>
<reference evidence="1 2" key="1">
    <citation type="submission" date="2024-04" db="EMBL/GenBank/DDBJ databases">
        <title>Phyllosticta paracitricarpa is synonymous to the EU quarantine fungus P. citricarpa based on phylogenomic analyses.</title>
        <authorList>
            <consortium name="Lawrence Berkeley National Laboratory"/>
            <person name="Van Ingen-Buijs V.A."/>
            <person name="Van Westerhoven A.C."/>
            <person name="Haridas S."/>
            <person name="Skiadas P."/>
            <person name="Martin F."/>
            <person name="Groenewald J.Z."/>
            <person name="Crous P.W."/>
            <person name="Seidl M.F."/>
        </authorList>
    </citation>
    <scope>NUCLEOTIDE SEQUENCE [LARGE SCALE GENOMIC DNA]</scope>
    <source>
        <strain evidence="1 2">CBS 122670</strain>
    </source>
</reference>
<evidence type="ECO:0000313" key="1">
    <source>
        <dbReference type="EMBL" id="KAK7548118.1"/>
    </source>
</evidence>
<organism evidence="1 2">
    <name type="scientific">Phyllosticta citricarpa</name>
    <dbReference type="NCBI Taxonomy" id="55181"/>
    <lineage>
        <taxon>Eukaryota</taxon>
        <taxon>Fungi</taxon>
        <taxon>Dikarya</taxon>
        <taxon>Ascomycota</taxon>
        <taxon>Pezizomycotina</taxon>
        <taxon>Dothideomycetes</taxon>
        <taxon>Dothideomycetes incertae sedis</taxon>
        <taxon>Botryosphaeriales</taxon>
        <taxon>Phyllostictaceae</taxon>
        <taxon>Phyllosticta</taxon>
    </lineage>
</organism>
<dbReference type="Proteomes" id="UP001365128">
    <property type="component" value="Unassembled WGS sequence"/>
</dbReference>
<comment type="caution">
    <text evidence="1">The sequence shown here is derived from an EMBL/GenBank/DDBJ whole genome shotgun (WGS) entry which is preliminary data.</text>
</comment>
<name>A0ABR1MFK1_9PEZI</name>
<dbReference type="EMBL" id="JBBPDW010000011">
    <property type="protein sequence ID" value="KAK7548118.1"/>
    <property type="molecule type" value="Genomic_DNA"/>
</dbReference>
<sequence>MAWHGIASQMASSAGPYSLASPVILNTLWTPQSVAARAYELELDWYASHVWFWTSIHSITTQDQILVLQSTKMITAGLPVTNKQEKKNQGCLRGQLSAQLPFSLSLPSPKVPIPHPYCQSVYSSSSYLPAPLSTPRITTNRPDPFFYFLPHDQHPDTQPCPSALRQPASLTPSLHHPCSISHLQTPTPDEPSQPRCTCFALRWDDATVVRSRKPSNHRTWWPTARSSSAATGVDWGLPSDVALSMSALAPGLAELVHEAAAGGGRRACRSAGVVEAGKLADGMAGFLCCTFFLFCLARLLI</sequence>
<proteinExistence type="predicted"/>
<evidence type="ECO:0000313" key="2">
    <source>
        <dbReference type="Proteomes" id="UP001365128"/>
    </source>
</evidence>